<dbReference type="Pfam" id="PF19878">
    <property type="entry name" value="DUF6351"/>
    <property type="match status" value="1"/>
</dbReference>
<keyword evidence="3" id="KW-1185">Reference proteome</keyword>
<sequence length="774" mass="83218">MRLHSVVSRLTRPSARPAVVGVAVGIALGITLVLLTAVLSVVNAAPGSSAPHQQGKVRIQVLSNRADLVSGGDVLVRITVPRRAGRLRVTLDGRDISKKFRKRSTVLLRGLDNGRNVLVARAGNARRDKVVITNHRNGGPVFSGPVAAAYDCQDTARDALCNQPASYSYLYKPKGQSALQPYDPAQPASDVDTATTDQGRTVPFVVRREDGYQDRDRYTILTLFTPGEKWKAWAPQEQWNHKVLITHGGGCGASYAPAEPPLEDASGTFDAVPVPLLQSSYVEALRRGFAVLSTALANTGHNCNVAHNAESLMMAKERLVERYGTIRYTIGTGCSGGSVAQHTVANAYPGIYQGLVTTCSYPDVMSPGAQFADYHLMRAYFEDPARWAPGVVWSPTQIADVEGHLTPVNAVTADEGLFKSAINPEHPCDGVPAPVAGDTATRFDSDTNPGGVRCDILTLMRNQLGPRPESVWSSQEKAAGHGFAGLPFGNRGVQYGLKAVQGGRITPEQFVDLNEKIGGLDVNADPIAGRTAGDPASIANAYRTGLLNEFTHTSDVAMINHGGPDPGIAHDYSHAVWSHLRLQRSQGHTDNRIEWFGPTPLLGDTRWPTEAFIAMDGWLARVEKDRRSVPLARKIVEDRPDSLADRCIADGVPGVVCRADLARTNLSTPRQESGGPAANDVLACQLKPLDRAGYRLPRGLPIPFTDGQWARLQAVFPDGVCEWALPGIGQGPASTWLGYGTARRATYGGAELPPAPKGSGLGWFGRSFRGLWRQ</sequence>
<gene>
    <name evidence="2" type="ORF">ACFQO6_00315</name>
</gene>
<evidence type="ECO:0000313" key="3">
    <source>
        <dbReference type="Proteomes" id="UP001596524"/>
    </source>
</evidence>
<evidence type="ECO:0000259" key="1">
    <source>
        <dbReference type="Pfam" id="PF19878"/>
    </source>
</evidence>
<organism evidence="2 3">
    <name type="scientific">Nocardioides astragali</name>
    <dbReference type="NCBI Taxonomy" id="1776736"/>
    <lineage>
        <taxon>Bacteria</taxon>
        <taxon>Bacillati</taxon>
        <taxon>Actinomycetota</taxon>
        <taxon>Actinomycetes</taxon>
        <taxon>Propionibacteriales</taxon>
        <taxon>Nocardioidaceae</taxon>
        <taxon>Nocardioides</taxon>
    </lineage>
</organism>
<evidence type="ECO:0000313" key="2">
    <source>
        <dbReference type="EMBL" id="MFC7358693.1"/>
    </source>
</evidence>
<dbReference type="InterPro" id="IPR045556">
    <property type="entry name" value="DUF6351"/>
</dbReference>
<dbReference type="EMBL" id="JBHTCH010000001">
    <property type="protein sequence ID" value="MFC7358693.1"/>
    <property type="molecule type" value="Genomic_DNA"/>
</dbReference>
<dbReference type="RefSeq" id="WP_255890534.1">
    <property type="nucleotide sequence ID" value="NZ_JAFMZM010000003.1"/>
</dbReference>
<feature type="domain" description="DUF6351" evidence="1">
    <location>
        <begin position="59"/>
        <end position="730"/>
    </location>
</feature>
<comment type="caution">
    <text evidence="2">The sequence shown here is derived from an EMBL/GenBank/DDBJ whole genome shotgun (WGS) entry which is preliminary data.</text>
</comment>
<name>A0ABW2MZ48_9ACTN</name>
<dbReference type="InterPro" id="IPR029058">
    <property type="entry name" value="AB_hydrolase_fold"/>
</dbReference>
<reference evidence="3" key="1">
    <citation type="journal article" date="2019" name="Int. J. Syst. Evol. Microbiol.">
        <title>The Global Catalogue of Microorganisms (GCM) 10K type strain sequencing project: providing services to taxonomists for standard genome sequencing and annotation.</title>
        <authorList>
            <consortium name="The Broad Institute Genomics Platform"/>
            <consortium name="The Broad Institute Genome Sequencing Center for Infectious Disease"/>
            <person name="Wu L."/>
            <person name="Ma J."/>
        </authorList>
    </citation>
    <scope>NUCLEOTIDE SEQUENCE [LARGE SCALE GENOMIC DNA]</scope>
    <source>
        <strain evidence="3">FCH27</strain>
    </source>
</reference>
<proteinExistence type="predicted"/>
<dbReference type="SUPFAM" id="SSF53474">
    <property type="entry name" value="alpha/beta-Hydrolases"/>
    <property type="match status" value="1"/>
</dbReference>
<protein>
    <submittedName>
        <fullName evidence="2">DUF6351 family protein</fullName>
    </submittedName>
</protein>
<dbReference type="Proteomes" id="UP001596524">
    <property type="component" value="Unassembled WGS sequence"/>
</dbReference>
<accession>A0ABW2MZ48</accession>